<organism evidence="1 2">
    <name type="scientific">Neorhizobium alkalisoli</name>
    <dbReference type="NCBI Taxonomy" id="528178"/>
    <lineage>
        <taxon>Bacteria</taxon>
        <taxon>Pseudomonadati</taxon>
        <taxon>Pseudomonadota</taxon>
        <taxon>Alphaproteobacteria</taxon>
        <taxon>Hyphomicrobiales</taxon>
        <taxon>Rhizobiaceae</taxon>
        <taxon>Rhizobium/Agrobacterium group</taxon>
        <taxon>Neorhizobium</taxon>
    </lineage>
</organism>
<protein>
    <submittedName>
        <fullName evidence="1">Uncharacterized protein</fullName>
    </submittedName>
</protein>
<accession>A0A561QV14</accession>
<dbReference type="AlphaFoldDB" id="A0A561QV14"/>
<evidence type="ECO:0000313" key="1">
    <source>
        <dbReference type="EMBL" id="TWF54185.1"/>
    </source>
</evidence>
<dbReference type="Proteomes" id="UP000320653">
    <property type="component" value="Unassembled WGS sequence"/>
</dbReference>
<reference evidence="1 2" key="1">
    <citation type="submission" date="2019-06" db="EMBL/GenBank/DDBJ databases">
        <title>Sorghum-associated microbial communities from plants grown in Nebraska, USA.</title>
        <authorList>
            <person name="Schachtman D."/>
        </authorList>
    </citation>
    <scope>NUCLEOTIDE SEQUENCE [LARGE SCALE GENOMIC DNA]</scope>
    <source>
        <strain evidence="1 2">1225</strain>
    </source>
</reference>
<keyword evidence="2" id="KW-1185">Reference proteome</keyword>
<evidence type="ECO:0000313" key="2">
    <source>
        <dbReference type="Proteomes" id="UP000320653"/>
    </source>
</evidence>
<sequence length="306" mass="33922">MSGAAAVIDATPIAYSAHQLAAMGRFPIGLSQAVEELLEIHRTIPREVRYVADVQKFILSQAAMALHYEHVLDPTAAGLTPSHLIKFLDGKPVASKNTVLAFLMEMRHYRFVDAIETSDRRSRAFRATERTEELMRIYFDIHLRALDTIDGGARHALSLADPSFVHIAQPRFARLMLLAETWWSPPKNIAAFVKSDSGSSVVHDLVSRVAGQEIGNDPINVGRVSPTEVAKRYVVSQTHTVRLFAKARSEGLISWEKNISRGDCWVSPQLVSAYRLWQAMKFSAMSEAVAYAAALRTTGRASAHIK</sequence>
<dbReference type="RefSeq" id="WP_145636183.1">
    <property type="nucleotide sequence ID" value="NZ_VIWP01000003.1"/>
</dbReference>
<gene>
    <name evidence="1" type="ORF">FHW37_10346</name>
</gene>
<proteinExistence type="predicted"/>
<dbReference type="OrthoDB" id="7875733at2"/>
<comment type="caution">
    <text evidence="1">The sequence shown here is derived from an EMBL/GenBank/DDBJ whole genome shotgun (WGS) entry which is preliminary data.</text>
</comment>
<name>A0A561QV14_9HYPH</name>
<dbReference type="EMBL" id="VIWP01000003">
    <property type="protein sequence ID" value="TWF54185.1"/>
    <property type="molecule type" value="Genomic_DNA"/>
</dbReference>